<keyword evidence="2" id="KW-1185">Reference proteome</keyword>
<gene>
    <name evidence="1" type="ORF">NLG97_g10111</name>
</gene>
<accession>A0ACC1QEM6</accession>
<dbReference type="EMBL" id="JANAKD010002358">
    <property type="protein sequence ID" value="KAJ3473831.1"/>
    <property type="molecule type" value="Genomic_DNA"/>
</dbReference>
<reference evidence="1" key="1">
    <citation type="submission" date="2022-07" db="EMBL/GenBank/DDBJ databases">
        <title>Genome Sequence of Lecanicillium saksenae.</title>
        <authorList>
            <person name="Buettner E."/>
        </authorList>
    </citation>
    <scope>NUCLEOTIDE SEQUENCE</scope>
    <source>
        <strain evidence="1">VT-O1</strain>
    </source>
</reference>
<name>A0ACC1QEM6_9HYPO</name>
<organism evidence="1 2">
    <name type="scientific">Lecanicillium saksenae</name>
    <dbReference type="NCBI Taxonomy" id="468837"/>
    <lineage>
        <taxon>Eukaryota</taxon>
        <taxon>Fungi</taxon>
        <taxon>Dikarya</taxon>
        <taxon>Ascomycota</taxon>
        <taxon>Pezizomycotina</taxon>
        <taxon>Sordariomycetes</taxon>
        <taxon>Hypocreomycetidae</taxon>
        <taxon>Hypocreales</taxon>
        <taxon>Cordycipitaceae</taxon>
        <taxon>Lecanicillium</taxon>
    </lineage>
</organism>
<evidence type="ECO:0000313" key="1">
    <source>
        <dbReference type="EMBL" id="KAJ3473831.1"/>
    </source>
</evidence>
<dbReference type="Proteomes" id="UP001148737">
    <property type="component" value="Unassembled WGS sequence"/>
</dbReference>
<evidence type="ECO:0000313" key="2">
    <source>
        <dbReference type="Proteomes" id="UP001148737"/>
    </source>
</evidence>
<comment type="caution">
    <text evidence="1">The sequence shown here is derived from an EMBL/GenBank/DDBJ whole genome shotgun (WGS) entry which is preliminary data.</text>
</comment>
<sequence length="360" mass="38802">MQDYDSSTPAGCGELDIFSQTGDMRYSQDTSAQSVVDQSAFLSPYSIFPGSSINTAPSFTPDTSAAFFQSTPAYQPVDTRQRLASHSSVPLGNLRGPAAAVHPPVRSMSAREQYSSATPQFGRRAEATRNRSPSSFHSTVMSRASWAGGNAQPLPSTYQTGPDSREHSGSPPYSARATDDIVLPMDETEQLGTLHYMDNSGAVTSAPIEATIEATIHKNFFMGEKYFTCYRRNYMACNCSFSLSPYIPGVQMHFTPMGSSAPMTILGFAMCISAVVSAHQHQEVTILQHTPKRDKGPINEPTKQSLGPKKLPNGGTPPHIGGYHDGDSANRAQLRPHPVQDGDRQQRGAQGRPTVLPAGS</sequence>
<protein>
    <submittedName>
        <fullName evidence="1">Uncharacterized protein</fullName>
    </submittedName>
</protein>
<proteinExistence type="predicted"/>